<evidence type="ECO:0000313" key="3">
    <source>
        <dbReference type="Proteomes" id="UP001083770"/>
    </source>
</evidence>
<keyword evidence="3" id="KW-1185">Reference proteome</keyword>
<evidence type="ECO:0000313" key="2">
    <source>
        <dbReference type="EMBL" id="MCZ4298479.1"/>
    </source>
</evidence>
<organism evidence="2 3">
    <name type="scientific">Henriciella marina</name>
    <dbReference type="NCBI Taxonomy" id="453851"/>
    <lineage>
        <taxon>Bacteria</taxon>
        <taxon>Pseudomonadati</taxon>
        <taxon>Pseudomonadota</taxon>
        <taxon>Alphaproteobacteria</taxon>
        <taxon>Hyphomonadales</taxon>
        <taxon>Hyphomonadaceae</taxon>
        <taxon>Henriciella</taxon>
    </lineage>
</organism>
<dbReference type="EMBL" id="JAPWGW010000003">
    <property type="protein sequence ID" value="MCZ4298479.1"/>
    <property type="molecule type" value="Genomic_DNA"/>
</dbReference>
<name>A0ABT4LVS5_9PROT</name>
<dbReference type="Proteomes" id="UP001083770">
    <property type="component" value="Unassembled WGS sequence"/>
</dbReference>
<protein>
    <submittedName>
        <fullName evidence="2">Uncharacterized protein</fullName>
    </submittedName>
</protein>
<sequence>MGCTVTDLSPLIARVWPRLVALVAGIAAMLEGAGADDRAVRLHAMRLLRPAEALVRRIITLLADRLETRLLPSAPASQAILPNRNGRRHSAGFALFEPVATCAAAVGGPLRGMRFHAGPRIVDVLGPGTACSAVEEAPARPRLNARLAALQSALEAPERHALRLARRRARALSSDGPRPRLTPLRPGWPPGIRGRETPDWLSATLDDLNAQIRCRPPPPF</sequence>
<evidence type="ECO:0000256" key="1">
    <source>
        <dbReference type="SAM" id="MobiDB-lite"/>
    </source>
</evidence>
<dbReference type="RefSeq" id="WP_269402552.1">
    <property type="nucleotide sequence ID" value="NZ_JAPWGW010000003.1"/>
</dbReference>
<comment type="caution">
    <text evidence="2">The sequence shown here is derived from an EMBL/GenBank/DDBJ whole genome shotgun (WGS) entry which is preliminary data.</text>
</comment>
<accession>A0ABT4LVS5</accession>
<proteinExistence type="predicted"/>
<gene>
    <name evidence="2" type="ORF">O4G74_10445</name>
</gene>
<feature type="region of interest" description="Disordered" evidence="1">
    <location>
        <begin position="170"/>
        <end position="193"/>
    </location>
</feature>
<reference evidence="2" key="1">
    <citation type="submission" date="2022-12" db="EMBL/GenBank/DDBJ databases">
        <title>Bacterial isolates from different developmental stages of Nematostella vectensis.</title>
        <authorList>
            <person name="Fraune S."/>
        </authorList>
    </citation>
    <scope>NUCLEOTIDE SEQUENCE</scope>
    <source>
        <strain evidence="2">G21632-S1</strain>
    </source>
</reference>